<gene>
    <name evidence="1" type="ORF">B5K06_01435</name>
</gene>
<evidence type="ECO:0000313" key="1">
    <source>
        <dbReference type="EMBL" id="RDJ16240.1"/>
    </source>
</evidence>
<dbReference type="AlphaFoldDB" id="A0A370KWH4"/>
<comment type="caution">
    <text evidence="1">The sequence shown here is derived from an EMBL/GenBank/DDBJ whole genome shotgun (WGS) entry which is preliminary data.</text>
</comment>
<evidence type="ECO:0000313" key="2">
    <source>
        <dbReference type="Proteomes" id="UP000254939"/>
    </source>
</evidence>
<reference evidence="1 2" key="1">
    <citation type="submission" date="2017-03" db="EMBL/GenBank/DDBJ databases">
        <title>Genome analysis of Rhizobial strains effectives or ineffectives for nitrogen fixation isolated from bean seeds.</title>
        <authorList>
            <person name="Peralta H."/>
            <person name="Aguilar-Vera A."/>
            <person name="Mora Y."/>
            <person name="Vargas-Lagunas C."/>
            <person name="Girard L."/>
            <person name="Mora J."/>
        </authorList>
    </citation>
    <scope>NUCLEOTIDE SEQUENCE [LARGE SCALE GENOMIC DNA]</scope>
    <source>
        <strain evidence="1 2">CCGM3</strain>
    </source>
</reference>
<dbReference type="Proteomes" id="UP000254939">
    <property type="component" value="Unassembled WGS sequence"/>
</dbReference>
<dbReference type="OrthoDB" id="8390647at2"/>
<protein>
    <submittedName>
        <fullName evidence="1">Uncharacterized protein</fullName>
    </submittedName>
</protein>
<proteinExistence type="predicted"/>
<name>A0A370KWH4_9HYPH</name>
<organism evidence="1 2">
    <name type="scientific">Rhizobium grahamii</name>
    <dbReference type="NCBI Taxonomy" id="1120045"/>
    <lineage>
        <taxon>Bacteria</taxon>
        <taxon>Pseudomonadati</taxon>
        <taxon>Pseudomonadota</taxon>
        <taxon>Alphaproteobacteria</taxon>
        <taxon>Hyphomicrobiales</taxon>
        <taxon>Rhizobiaceae</taxon>
        <taxon>Rhizobium/Agrobacterium group</taxon>
        <taxon>Rhizobium</taxon>
    </lineage>
</organism>
<accession>A0A370KWH4</accession>
<dbReference type="RefSeq" id="WP_016552358.1">
    <property type="nucleotide sequence ID" value="NZ_KZ857258.1"/>
</dbReference>
<sequence length="60" mass="7288">MSIDFNNTEEFRLREVWSVHEFARHHRLTKMEESRLKMLHGPFAEMRELLASRQSSVSLW</sequence>
<dbReference type="EMBL" id="NAAC01000002">
    <property type="protein sequence ID" value="RDJ16240.1"/>
    <property type="molecule type" value="Genomic_DNA"/>
</dbReference>